<dbReference type="AlphaFoldDB" id="A0A940MEH8"/>
<dbReference type="Gene3D" id="3.10.180.10">
    <property type="entry name" value="2,3-Dihydroxybiphenyl 1,2-Dioxygenase, domain 1"/>
    <property type="match status" value="1"/>
</dbReference>
<sequence length="191" mass="21014">MPASPKFAHVVFQTGQPQEMRDWYCTVLDGHVVYQDDALSFVTFDEEHHRVALIHPPVPLSRKAPGTAAMHHVAYTFESVDDLLERYVLLRDQGVRPAVCIAHGVTTSMYYRDPDGNMVELQIDRFAEPDDATAYMKGPEYAADSVGPAFDPEALLEARRGGATVEELSDRAWALGADLPDPMPVLMGGGA</sequence>
<organism evidence="2 3">
    <name type="scientific">Streptomyces montanisoli</name>
    <dbReference type="NCBI Taxonomy" id="2798581"/>
    <lineage>
        <taxon>Bacteria</taxon>
        <taxon>Bacillati</taxon>
        <taxon>Actinomycetota</taxon>
        <taxon>Actinomycetes</taxon>
        <taxon>Kitasatosporales</taxon>
        <taxon>Streptomycetaceae</taxon>
        <taxon>Streptomyces</taxon>
    </lineage>
</organism>
<comment type="caution">
    <text evidence="2">The sequence shown here is derived from an EMBL/GenBank/DDBJ whole genome shotgun (WGS) entry which is preliminary data.</text>
</comment>
<proteinExistence type="predicted"/>
<evidence type="ECO:0000313" key="3">
    <source>
        <dbReference type="Proteomes" id="UP000670475"/>
    </source>
</evidence>
<dbReference type="Pfam" id="PF00903">
    <property type="entry name" value="Glyoxalase"/>
    <property type="match status" value="1"/>
</dbReference>
<name>A0A940MEH8_9ACTN</name>
<evidence type="ECO:0000313" key="2">
    <source>
        <dbReference type="EMBL" id="MBP0457203.1"/>
    </source>
</evidence>
<gene>
    <name evidence="2" type="ORF">JFN87_06770</name>
</gene>
<evidence type="ECO:0000259" key="1">
    <source>
        <dbReference type="PROSITE" id="PS51819"/>
    </source>
</evidence>
<reference evidence="2" key="1">
    <citation type="submission" date="2021-03" db="EMBL/GenBank/DDBJ databases">
        <title>Whole genome sequence of Streptomyces bomunensis MMS17-BM035.</title>
        <authorList>
            <person name="Lee J.H."/>
        </authorList>
    </citation>
    <scope>NUCLEOTIDE SEQUENCE</scope>
    <source>
        <strain evidence="2">MMS17-BM035</strain>
    </source>
</reference>
<dbReference type="SUPFAM" id="SSF54593">
    <property type="entry name" value="Glyoxalase/Bleomycin resistance protein/Dihydroxybiphenyl dioxygenase"/>
    <property type="match status" value="1"/>
</dbReference>
<dbReference type="RefSeq" id="WP_209338977.1">
    <property type="nucleotide sequence ID" value="NZ_JAGIQL010000017.1"/>
</dbReference>
<dbReference type="InterPro" id="IPR037523">
    <property type="entry name" value="VOC_core"/>
</dbReference>
<keyword evidence="3" id="KW-1185">Reference proteome</keyword>
<protein>
    <submittedName>
        <fullName evidence="2">VOC family protein</fullName>
    </submittedName>
</protein>
<accession>A0A940MEH8</accession>
<dbReference type="Proteomes" id="UP000670475">
    <property type="component" value="Unassembled WGS sequence"/>
</dbReference>
<dbReference type="PROSITE" id="PS51819">
    <property type="entry name" value="VOC"/>
    <property type="match status" value="1"/>
</dbReference>
<dbReference type="InterPro" id="IPR004360">
    <property type="entry name" value="Glyas_Fos-R_dOase_dom"/>
</dbReference>
<dbReference type="EMBL" id="JAGIQL010000017">
    <property type="protein sequence ID" value="MBP0457203.1"/>
    <property type="molecule type" value="Genomic_DNA"/>
</dbReference>
<feature type="domain" description="VOC" evidence="1">
    <location>
        <begin position="6"/>
        <end position="124"/>
    </location>
</feature>
<dbReference type="InterPro" id="IPR029068">
    <property type="entry name" value="Glyas_Bleomycin-R_OHBP_Dase"/>
</dbReference>